<dbReference type="Pfam" id="PF21231">
    <property type="entry name" value="GH141_M"/>
    <property type="match status" value="1"/>
</dbReference>
<dbReference type="AlphaFoldDB" id="A0A938WQQ2"/>
<feature type="signal peptide" evidence="1">
    <location>
        <begin position="1"/>
        <end position="20"/>
    </location>
</feature>
<keyword evidence="4" id="KW-1185">Reference proteome</keyword>
<comment type="caution">
    <text evidence="3">The sequence shown here is derived from an EMBL/GenBank/DDBJ whole genome shotgun (WGS) entry which is preliminary data.</text>
</comment>
<keyword evidence="1" id="KW-0732">Signal</keyword>
<dbReference type="InterPro" id="IPR048482">
    <property type="entry name" value="GH141_ins"/>
</dbReference>
<dbReference type="SUPFAM" id="SSF51126">
    <property type="entry name" value="Pectin lyase-like"/>
    <property type="match status" value="1"/>
</dbReference>
<dbReference type="EMBL" id="JACJJG010000022">
    <property type="protein sequence ID" value="MBM6673427.1"/>
    <property type="molecule type" value="Genomic_DNA"/>
</dbReference>
<dbReference type="SMART" id="SM00710">
    <property type="entry name" value="PbH1"/>
    <property type="match status" value="7"/>
</dbReference>
<gene>
    <name evidence="3" type="ORF">H6A34_06020</name>
</gene>
<sequence length="603" mass="66539">MKKIICSALFVICCHTSVFAGDIYVFAGDIYVSPTDGNDTAQGTSAAPLKTIDAALRMAREWRRLELDDKLRGGVNIILRGGTYRLDRPVFIRPEDSGTADSPTVIRGEGSTPAVISGGTSVTGWRKADDDPRIAAKARGRLWVSDAPMQGNRIVYARQMYADGRKALRSTQFGEYRMERMTDFNPTDESITIPTPETDLSRAGQLEMLVHQRWAVAILRVRRMENMGNGQTKVWFHEPESRLEFAHPWPQPVIGGERGNSSFSLNNALELVDEPGEWYQDYPSGQIYYYPKDGEDMAGTDFVVPAMDNLVEISGTRERPVSHIRFDNVTFEHAAWTRPLNEGHVTLQGGFRLIDAYKLDKPGLPHKAALENQAWIARPEAAFKARFASGITLNGCRFAHVGASAVDLEYAVSGSTIDRCTFNDIGGTAVMAGYFGEEGFETHLPYSPAIAQDICSEITISNNVIDDATNEDWGCAAISAGYVKQTNIVQNRVTNVNYSGIALGWGWTALETGMRDNHITGNDVSNYARQLYDAGGIYTLSNQPGSTISGNHISLPADAPYATNERAFCIYFDEATDGFTVYDNDMPERRIGYNQPGPDLKVN</sequence>
<dbReference type="InterPro" id="IPR012334">
    <property type="entry name" value="Pectin_lyas_fold"/>
</dbReference>
<dbReference type="Proteomes" id="UP000706891">
    <property type="component" value="Unassembled WGS sequence"/>
</dbReference>
<accession>A0A938WQQ2</accession>
<evidence type="ECO:0000313" key="4">
    <source>
        <dbReference type="Proteomes" id="UP000706891"/>
    </source>
</evidence>
<feature type="chain" id="PRO_5037436430" evidence="1">
    <location>
        <begin position="21"/>
        <end position="603"/>
    </location>
</feature>
<dbReference type="Gene3D" id="2.160.20.10">
    <property type="entry name" value="Single-stranded right-handed beta-helix, Pectin lyase-like"/>
    <property type="match status" value="2"/>
</dbReference>
<feature type="domain" description="GH141-like insertion" evidence="2">
    <location>
        <begin position="140"/>
        <end position="292"/>
    </location>
</feature>
<dbReference type="InterPro" id="IPR006626">
    <property type="entry name" value="PbH1"/>
</dbReference>
<proteinExistence type="predicted"/>
<reference evidence="3" key="1">
    <citation type="submission" date="2020-08" db="EMBL/GenBank/DDBJ databases">
        <authorList>
            <person name="Cejkova D."/>
            <person name="Kubasova T."/>
            <person name="Jahodarova E."/>
            <person name="Rychlik I."/>
        </authorList>
    </citation>
    <scope>NUCLEOTIDE SEQUENCE</scope>
    <source>
        <strain evidence="3">An824</strain>
    </source>
</reference>
<dbReference type="InterPro" id="IPR011050">
    <property type="entry name" value="Pectin_lyase_fold/virulence"/>
</dbReference>
<protein>
    <submittedName>
        <fullName evidence="3">Right-handed parallel beta-helix repeat-containing protein</fullName>
    </submittedName>
</protein>
<dbReference type="RefSeq" id="WP_205104151.1">
    <property type="nucleotide sequence ID" value="NZ_JACJJG010000022.1"/>
</dbReference>
<name>A0A938WQQ2_9BACT</name>
<evidence type="ECO:0000259" key="2">
    <source>
        <dbReference type="Pfam" id="PF21231"/>
    </source>
</evidence>
<dbReference type="PANTHER" id="PTHR36453">
    <property type="entry name" value="SECRETED PROTEIN-RELATED"/>
    <property type="match status" value="1"/>
</dbReference>
<organism evidence="3 4">
    <name type="scientific">Marseilla massiliensis</name>
    <dbReference type="NCBI Taxonomy" id="1841864"/>
    <lineage>
        <taxon>Bacteria</taxon>
        <taxon>Pseudomonadati</taxon>
        <taxon>Bacteroidota</taxon>
        <taxon>Bacteroidia</taxon>
        <taxon>Bacteroidales</taxon>
        <taxon>Prevotellaceae</taxon>
        <taxon>Marseilla</taxon>
    </lineage>
</organism>
<evidence type="ECO:0000256" key="1">
    <source>
        <dbReference type="SAM" id="SignalP"/>
    </source>
</evidence>
<dbReference type="PANTHER" id="PTHR36453:SF1">
    <property type="entry name" value="RIGHT HANDED BETA HELIX DOMAIN-CONTAINING PROTEIN"/>
    <property type="match status" value="1"/>
</dbReference>
<evidence type="ECO:0000313" key="3">
    <source>
        <dbReference type="EMBL" id="MBM6673427.1"/>
    </source>
</evidence>
<reference evidence="3" key="2">
    <citation type="journal article" date="2021" name="Sci. Rep.">
        <title>The distribution of antibiotic resistance genes in chicken gut microbiota commensals.</title>
        <authorList>
            <person name="Juricova H."/>
            <person name="Matiasovicova J."/>
            <person name="Kubasova T."/>
            <person name="Cejkova D."/>
            <person name="Rychlik I."/>
        </authorList>
    </citation>
    <scope>NUCLEOTIDE SEQUENCE</scope>
    <source>
        <strain evidence="3">An824</strain>
    </source>
</reference>